<dbReference type="EMBL" id="JACIER010000010">
    <property type="protein sequence ID" value="MBB4044713.1"/>
    <property type="molecule type" value="Genomic_DNA"/>
</dbReference>
<proteinExistence type="predicted"/>
<evidence type="ECO:0000313" key="3">
    <source>
        <dbReference type="Proteomes" id="UP000560658"/>
    </source>
</evidence>
<dbReference type="AlphaFoldDB" id="A0A840D8A9"/>
<reference evidence="2" key="1">
    <citation type="submission" date="2020-08" db="EMBL/GenBank/DDBJ databases">
        <title>Genomic Encyclopedia of Type Strains, Phase IV (KMG-IV): sequencing the most valuable type-strain genomes for metagenomic binning, comparative biology and taxonomic classification.</title>
        <authorList>
            <person name="Goeker M."/>
        </authorList>
    </citation>
    <scope>NUCLEOTIDE SEQUENCE [LARGE SCALE GENOMIC DNA]</scope>
    <source>
        <strain evidence="2">DSM 105720</strain>
    </source>
</reference>
<keyword evidence="1" id="KW-0472">Membrane</keyword>
<dbReference type="GO" id="GO:0004190">
    <property type="term" value="F:aspartic-type endopeptidase activity"/>
    <property type="evidence" value="ECO:0007669"/>
    <property type="project" value="InterPro"/>
</dbReference>
<keyword evidence="3" id="KW-1185">Reference proteome</keyword>
<dbReference type="Pfam" id="PF01252">
    <property type="entry name" value="Peptidase_A8"/>
    <property type="match status" value="1"/>
</dbReference>
<gene>
    <name evidence="2" type="ORF">GGR06_002511</name>
</gene>
<keyword evidence="2" id="KW-0449">Lipoprotein</keyword>
<organism evidence="2 3">
    <name type="scientific">Bacteroides reticulotermitis</name>
    <dbReference type="NCBI Taxonomy" id="1133319"/>
    <lineage>
        <taxon>Bacteria</taxon>
        <taxon>Pseudomonadati</taxon>
        <taxon>Bacteroidota</taxon>
        <taxon>Bacteroidia</taxon>
        <taxon>Bacteroidales</taxon>
        <taxon>Bacteroidaceae</taxon>
        <taxon>Bacteroides</taxon>
    </lineage>
</organism>
<feature type="transmembrane region" description="Helical" evidence="1">
    <location>
        <begin position="67"/>
        <end position="88"/>
    </location>
</feature>
<dbReference type="RefSeq" id="WP_044163508.1">
    <property type="nucleotide sequence ID" value="NZ_JACIER010000010.1"/>
</dbReference>
<keyword evidence="1" id="KW-0812">Transmembrane</keyword>
<sequence>MKVRSIILLIALLVGLDQAVKLLIYQYFMDVNFEIIPRVLDFKPFFNSKYSFVNHSIHKGTGMDAGLIFHIVLFALIWLVVFVFYRFYKRVAPTNKTLDVSFSLLTAGVLCAYLGILVWEEGVLDFLQLRPFGKIIFDLKDLYINCFVVCLLISTKRVESRHHIKLKDMADYLKGLFGGRA</sequence>
<evidence type="ECO:0000313" key="2">
    <source>
        <dbReference type="EMBL" id="MBB4044713.1"/>
    </source>
</evidence>
<keyword evidence="1" id="KW-1133">Transmembrane helix</keyword>
<dbReference type="GO" id="GO:0006508">
    <property type="term" value="P:proteolysis"/>
    <property type="evidence" value="ECO:0007669"/>
    <property type="project" value="InterPro"/>
</dbReference>
<protein>
    <submittedName>
        <fullName evidence="2">Lipoprotein signal peptidase</fullName>
    </submittedName>
</protein>
<feature type="transmembrane region" description="Helical" evidence="1">
    <location>
        <begin position="100"/>
        <end position="119"/>
    </location>
</feature>
<dbReference type="Proteomes" id="UP000560658">
    <property type="component" value="Unassembled WGS sequence"/>
</dbReference>
<evidence type="ECO:0000256" key="1">
    <source>
        <dbReference type="SAM" id="Phobius"/>
    </source>
</evidence>
<name>A0A840D8A9_9BACE</name>
<comment type="caution">
    <text evidence="2">The sequence shown here is derived from an EMBL/GenBank/DDBJ whole genome shotgun (WGS) entry which is preliminary data.</text>
</comment>
<dbReference type="InterPro" id="IPR001872">
    <property type="entry name" value="Peptidase_A8"/>
</dbReference>
<dbReference type="GO" id="GO:0016020">
    <property type="term" value="C:membrane"/>
    <property type="evidence" value="ECO:0007669"/>
    <property type="project" value="InterPro"/>
</dbReference>
<accession>A0A840D8A9</accession>